<feature type="region of interest" description="Disordered" evidence="1">
    <location>
        <begin position="171"/>
        <end position="192"/>
    </location>
</feature>
<feature type="compositionally biased region" description="Low complexity" evidence="1">
    <location>
        <begin position="391"/>
        <end position="409"/>
    </location>
</feature>
<sequence length="660" mass="75583">MTDIPQNNHKPQYEEIETATTNKFLVVGMRPPPETPYVHSNFYLNNQIKLKRRNQPPTLRKRYVRSTSRRGYADIQRDSKGGRNQPPTLRKRYVRSTSRRGYADIQRDSKGGQTIPVRTDQEEDDYTPHRSRNFHYDEKLGKIVYDKKPQEEEEAPNRQEEIEYEYIEIEEPTHPPPAKKKEEPKRVWPSQFPDGPNYLDFIKKLKENPNYVEILDPKSTEKPAETTPTPTKTIGGDKDAIPEFLAILTKVKGDKNYKIIEDTTLKPKTTTPLILEEFEEEIGDVQNAPGAQSSDLAKSHELIDGDQDSGSKSKNYNPRTGVDTSKYTSIQRPVNTRHSISSRYKSDPPDLEQVETGELESVPTTITESDHDLKDRNDCNTTSIPPTTPFKATTTSRIATTATTSTTTAKTRRVVPNRRRGTTTPAPNRTSEGTTQTGRRLNRGRNRFRSSTTEASTEESTRSRRNLSRRSQANLAVPKNHKEHYTEAQTVSNLRGVKPTPRSISLELLKQSDLNSDSTKTNQTNATNLGDVEVFKDYDKDKKHGGNYKYKKVQIKITRNYNPASEGAKSQDIDDINSAKYYDIVPKPFTYYSDTKLPLRINELKEKSDDGDVTIFEEDDRRIYAEDDDNFRESRELGAQTRIPNFIKDPSKRLYYYAPI</sequence>
<evidence type="ECO:0000313" key="2">
    <source>
        <dbReference type="EMBL" id="KAK9687647.1"/>
    </source>
</evidence>
<feature type="compositionally biased region" description="Polar residues" evidence="1">
    <location>
        <begin position="422"/>
        <end position="432"/>
    </location>
</feature>
<evidence type="ECO:0000256" key="1">
    <source>
        <dbReference type="SAM" id="MobiDB-lite"/>
    </source>
</evidence>
<reference evidence="2 3" key="1">
    <citation type="journal article" date="2024" name="BMC Genomics">
        <title>De novo assembly and annotation of Popillia japonica's genome with initial clues to its potential as an invasive pest.</title>
        <authorList>
            <person name="Cucini C."/>
            <person name="Boschi S."/>
            <person name="Funari R."/>
            <person name="Cardaioli E."/>
            <person name="Iannotti N."/>
            <person name="Marturano G."/>
            <person name="Paoli F."/>
            <person name="Bruttini M."/>
            <person name="Carapelli A."/>
            <person name="Frati F."/>
            <person name="Nardi F."/>
        </authorList>
    </citation>
    <scope>NUCLEOTIDE SEQUENCE [LARGE SCALE GENOMIC DNA]</scope>
    <source>
        <strain evidence="2">DMR45628</strain>
    </source>
</reference>
<keyword evidence="3" id="KW-1185">Reference proteome</keyword>
<feature type="compositionally biased region" description="Basic residues" evidence="1">
    <location>
        <begin position="410"/>
        <end position="421"/>
    </location>
</feature>
<dbReference type="EMBL" id="JASPKY010000631">
    <property type="protein sequence ID" value="KAK9687647.1"/>
    <property type="molecule type" value="Genomic_DNA"/>
</dbReference>
<protein>
    <submittedName>
        <fullName evidence="2">Uncharacterized protein</fullName>
    </submittedName>
</protein>
<accession>A0AAW1IDN1</accession>
<proteinExistence type="predicted"/>
<feature type="compositionally biased region" description="Basic residues" evidence="1">
    <location>
        <begin position="52"/>
        <end position="68"/>
    </location>
</feature>
<feature type="compositionally biased region" description="Basic residues" evidence="1">
    <location>
        <begin position="89"/>
        <end position="98"/>
    </location>
</feature>
<feature type="region of interest" description="Disordered" evidence="1">
    <location>
        <begin position="214"/>
        <end position="237"/>
    </location>
</feature>
<feature type="compositionally biased region" description="Acidic residues" evidence="1">
    <location>
        <begin position="349"/>
        <end position="358"/>
    </location>
</feature>
<evidence type="ECO:0000313" key="3">
    <source>
        <dbReference type="Proteomes" id="UP001458880"/>
    </source>
</evidence>
<comment type="caution">
    <text evidence="2">The sequence shown here is derived from an EMBL/GenBank/DDBJ whole genome shotgun (WGS) entry which is preliminary data.</text>
</comment>
<name>A0AAW1IDN1_POPJA</name>
<organism evidence="2 3">
    <name type="scientific">Popillia japonica</name>
    <name type="common">Japanese beetle</name>
    <dbReference type="NCBI Taxonomy" id="7064"/>
    <lineage>
        <taxon>Eukaryota</taxon>
        <taxon>Metazoa</taxon>
        <taxon>Ecdysozoa</taxon>
        <taxon>Arthropoda</taxon>
        <taxon>Hexapoda</taxon>
        <taxon>Insecta</taxon>
        <taxon>Pterygota</taxon>
        <taxon>Neoptera</taxon>
        <taxon>Endopterygota</taxon>
        <taxon>Coleoptera</taxon>
        <taxon>Polyphaga</taxon>
        <taxon>Scarabaeiformia</taxon>
        <taxon>Scarabaeidae</taxon>
        <taxon>Rutelinae</taxon>
        <taxon>Popillia</taxon>
    </lineage>
</organism>
<feature type="compositionally biased region" description="Basic and acidic residues" evidence="1">
    <location>
        <begin position="101"/>
        <end position="110"/>
    </location>
</feature>
<feature type="compositionally biased region" description="Polar residues" evidence="1">
    <location>
        <begin position="308"/>
        <end position="343"/>
    </location>
</feature>
<feature type="compositionally biased region" description="Basic and acidic residues" evidence="1">
    <location>
        <begin position="71"/>
        <end position="81"/>
    </location>
</feature>
<feature type="compositionally biased region" description="Basic and acidic residues" evidence="1">
    <location>
        <begin position="215"/>
        <end position="224"/>
    </location>
</feature>
<feature type="region of interest" description="Disordered" evidence="1">
    <location>
        <begin position="52"/>
        <end position="132"/>
    </location>
</feature>
<dbReference type="AlphaFoldDB" id="A0AAW1IDN1"/>
<gene>
    <name evidence="2" type="ORF">QE152_g36124</name>
</gene>
<feature type="region of interest" description="Disordered" evidence="1">
    <location>
        <begin position="302"/>
        <end position="499"/>
    </location>
</feature>
<feature type="compositionally biased region" description="Basic and acidic residues" evidence="1">
    <location>
        <begin position="368"/>
        <end position="378"/>
    </location>
</feature>
<dbReference type="Proteomes" id="UP001458880">
    <property type="component" value="Unassembled WGS sequence"/>
</dbReference>